<dbReference type="UniPathway" id="UPA00823">
    <property type="reaction ID" value="UER00788"/>
</dbReference>
<organism evidence="10 11">
    <name type="scientific">Colletotrichum salicis</name>
    <dbReference type="NCBI Taxonomy" id="1209931"/>
    <lineage>
        <taxon>Eukaryota</taxon>
        <taxon>Fungi</taxon>
        <taxon>Dikarya</taxon>
        <taxon>Ascomycota</taxon>
        <taxon>Pezizomycotina</taxon>
        <taxon>Sordariomycetes</taxon>
        <taxon>Hypocreomycetidae</taxon>
        <taxon>Glomerellales</taxon>
        <taxon>Glomerellaceae</taxon>
        <taxon>Colletotrichum</taxon>
        <taxon>Colletotrichum acutatum species complex</taxon>
    </lineage>
</organism>
<evidence type="ECO:0000313" key="11">
    <source>
        <dbReference type="Proteomes" id="UP000070121"/>
    </source>
</evidence>
<dbReference type="Gene3D" id="3.40.190.80">
    <property type="match status" value="1"/>
</dbReference>
<evidence type="ECO:0000256" key="3">
    <source>
        <dbReference type="ARBA" id="ARBA00009759"/>
    </source>
</evidence>
<feature type="binding site" evidence="7">
    <location>
        <position position="122"/>
    </location>
    <ligand>
        <name>Mg(2+)</name>
        <dbReference type="ChEBI" id="CHEBI:18420"/>
        <label>1</label>
        <note>catalytic</note>
    </ligand>
</feature>
<evidence type="ECO:0000313" key="10">
    <source>
        <dbReference type="EMBL" id="KXH69169.1"/>
    </source>
</evidence>
<dbReference type="GO" id="GO:0046872">
    <property type="term" value="F:metal ion binding"/>
    <property type="evidence" value="ECO:0007669"/>
    <property type="project" value="UniProtKB-KW"/>
</dbReference>
<comment type="pathway">
    <text evidence="8">Polyol metabolism; myo-inositol biosynthesis; myo-inositol from D-glucose 6-phosphate: step 2/2.</text>
</comment>
<evidence type="ECO:0000256" key="2">
    <source>
        <dbReference type="ARBA" id="ARBA00001946"/>
    </source>
</evidence>
<keyword evidence="6 7" id="KW-0460">Magnesium</keyword>
<feature type="binding site" evidence="7">
    <location>
        <position position="123"/>
    </location>
    <ligand>
        <name>Mg(2+)</name>
        <dbReference type="ChEBI" id="CHEBI:18420"/>
        <label>1</label>
        <note>catalytic</note>
    </ligand>
</feature>
<proteinExistence type="inferred from homology"/>
<evidence type="ECO:0000256" key="5">
    <source>
        <dbReference type="ARBA" id="ARBA00022801"/>
    </source>
</evidence>
<feature type="binding site" evidence="7">
    <location>
        <position position="120"/>
    </location>
    <ligand>
        <name>Mg(2+)</name>
        <dbReference type="ChEBI" id="CHEBI:18420"/>
        <label>1</label>
        <note>catalytic</note>
    </ligand>
</feature>
<feature type="binding site" evidence="7">
    <location>
        <position position="265"/>
    </location>
    <ligand>
        <name>Mg(2+)</name>
        <dbReference type="ChEBI" id="CHEBI:18420"/>
        <label>1</label>
        <note>catalytic</note>
    </ligand>
</feature>
<dbReference type="SUPFAM" id="SSF56655">
    <property type="entry name" value="Carbohydrate phosphatase"/>
    <property type="match status" value="1"/>
</dbReference>
<keyword evidence="5 8" id="KW-0378">Hydrolase</keyword>
<dbReference type="STRING" id="1209931.A0A135V8U5"/>
<evidence type="ECO:0000256" key="1">
    <source>
        <dbReference type="ARBA" id="ARBA00001033"/>
    </source>
</evidence>
<keyword evidence="4 7" id="KW-0479">Metal-binding</keyword>
<evidence type="ECO:0000256" key="4">
    <source>
        <dbReference type="ARBA" id="ARBA00022723"/>
    </source>
</evidence>
<dbReference type="EMBL" id="JFFI01000156">
    <property type="protein sequence ID" value="KXH69169.1"/>
    <property type="molecule type" value="Genomic_DNA"/>
</dbReference>
<feature type="region of interest" description="Disordered" evidence="9">
    <location>
        <begin position="33"/>
        <end position="68"/>
    </location>
</feature>
<dbReference type="AlphaFoldDB" id="A0A135V8U5"/>
<accession>A0A135V8U5</accession>
<dbReference type="PANTHER" id="PTHR20854:SF4">
    <property type="entry name" value="INOSITOL-1-MONOPHOSPHATASE-RELATED"/>
    <property type="match status" value="1"/>
</dbReference>
<evidence type="ECO:0000256" key="7">
    <source>
        <dbReference type="PIRSR" id="PIRSR600760-2"/>
    </source>
</evidence>
<dbReference type="EC" id="3.1.3.25" evidence="8"/>
<keyword evidence="11" id="KW-1185">Reference proteome</keyword>
<dbReference type="InterPro" id="IPR033942">
    <property type="entry name" value="IMPase"/>
</dbReference>
<dbReference type="Pfam" id="PF00459">
    <property type="entry name" value="Inositol_P"/>
    <property type="match status" value="1"/>
</dbReference>
<comment type="similarity">
    <text evidence="3 8">Belongs to the inositol monophosphatase superfamily.</text>
</comment>
<dbReference type="InterPro" id="IPR020583">
    <property type="entry name" value="Inositol_monoP_metal-BS"/>
</dbReference>
<feature type="compositionally biased region" description="Pro residues" evidence="9">
    <location>
        <begin position="45"/>
        <end position="56"/>
    </location>
</feature>
<dbReference type="Gene3D" id="3.30.540.10">
    <property type="entry name" value="Fructose-1,6-Bisphosphatase, subunit A, domain 1"/>
    <property type="match status" value="1"/>
</dbReference>
<dbReference type="OrthoDB" id="10254945at2759"/>
<dbReference type="PROSITE" id="PS00630">
    <property type="entry name" value="IMP_2"/>
    <property type="match status" value="1"/>
</dbReference>
<evidence type="ECO:0000256" key="6">
    <source>
        <dbReference type="ARBA" id="ARBA00022842"/>
    </source>
</evidence>
<name>A0A135V8U5_9PEZI</name>
<feature type="binding site" evidence="7">
    <location>
        <position position="102"/>
    </location>
    <ligand>
        <name>Mg(2+)</name>
        <dbReference type="ChEBI" id="CHEBI:18420"/>
        <label>1</label>
        <note>catalytic</note>
    </ligand>
</feature>
<dbReference type="Proteomes" id="UP000070121">
    <property type="component" value="Unassembled WGS sequence"/>
</dbReference>
<sequence length="327" mass="34960">MADLNLQEIHDTLLEIATEAGKMIMSANPASIDQDTKLNSHHSPPSYPPYPQPPQPSRNTCTNFSHPPQTAVDIVTETDQAVEKMVSTRLSQAYPSIAFMGEETYTKGTRLGPEPTFVVDPIDGTTNFVHSFPDACISLGLAVNHVPVVGVIYNPFQDLLFTGIQGKGSYMRRGAGPAQKLPLAKNPIPLKGLDSALLACEWGSTRDGPNFDLKAETFKKLAATKETGGAMVHSMRALGSAALNLAAVAAGQLDAYWEGGCWAWDVCAGWCILTEAGGIMAGGNPGVWEPAVDERVYLAVRGSPGGQKELVEEFWGVLGGKKLDYSV</sequence>
<dbReference type="PROSITE" id="PS00629">
    <property type="entry name" value="IMP_1"/>
    <property type="match status" value="1"/>
</dbReference>
<dbReference type="GO" id="GO:0006021">
    <property type="term" value="P:inositol biosynthetic process"/>
    <property type="evidence" value="ECO:0007669"/>
    <property type="project" value="UniProtKB-UniPathway"/>
</dbReference>
<feature type="compositionally biased region" description="Polar residues" evidence="9">
    <location>
        <begin position="58"/>
        <end position="68"/>
    </location>
</feature>
<dbReference type="GO" id="GO:0046854">
    <property type="term" value="P:phosphatidylinositol phosphate biosynthetic process"/>
    <property type="evidence" value="ECO:0007669"/>
    <property type="project" value="InterPro"/>
</dbReference>
<comment type="catalytic activity">
    <reaction evidence="1 8">
        <text>a myo-inositol phosphate + H2O = myo-inositol + phosphate</text>
        <dbReference type="Rhea" id="RHEA:24056"/>
        <dbReference type="ChEBI" id="CHEBI:15377"/>
        <dbReference type="ChEBI" id="CHEBI:17268"/>
        <dbReference type="ChEBI" id="CHEBI:43474"/>
        <dbReference type="ChEBI" id="CHEBI:84139"/>
        <dbReference type="EC" id="3.1.3.25"/>
    </reaction>
</comment>
<dbReference type="InterPro" id="IPR020550">
    <property type="entry name" value="Inositol_monophosphatase_CS"/>
</dbReference>
<evidence type="ECO:0000256" key="9">
    <source>
        <dbReference type="SAM" id="MobiDB-lite"/>
    </source>
</evidence>
<protein>
    <recommendedName>
        <fullName evidence="8">Inositol-1-monophosphatase</fullName>
        <ecNumber evidence="8">3.1.3.25</ecNumber>
    </recommendedName>
</protein>
<dbReference type="FunFam" id="3.40.190.80:FF:000012">
    <property type="entry name" value="Inositol-1-monophosphatase"/>
    <property type="match status" value="1"/>
</dbReference>
<dbReference type="PRINTS" id="PR00377">
    <property type="entry name" value="IMPHPHTASES"/>
</dbReference>
<dbReference type="GO" id="GO:0008934">
    <property type="term" value="F:inositol monophosphate 1-phosphatase activity"/>
    <property type="evidence" value="ECO:0007669"/>
    <property type="project" value="InterPro"/>
</dbReference>
<dbReference type="PANTHER" id="PTHR20854">
    <property type="entry name" value="INOSITOL MONOPHOSPHATASE"/>
    <property type="match status" value="1"/>
</dbReference>
<gene>
    <name evidence="10" type="ORF">CSAL01_13672</name>
</gene>
<dbReference type="CDD" id="cd01639">
    <property type="entry name" value="IMPase"/>
    <property type="match status" value="1"/>
</dbReference>
<reference evidence="10 11" key="1">
    <citation type="submission" date="2014-02" db="EMBL/GenBank/DDBJ databases">
        <title>The genome sequence of Colletotrichum salicis CBS 607.94.</title>
        <authorList>
            <person name="Baroncelli R."/>
            <person name="Thon M.R."/>
        </authorList>
    </citation>
    <scope>NUCLEOTIDE SEQUENCE [LARGE SCALE GENOMIC DNA]</scope>
    <source>
        <strain evidence="10 11">CBS 607.94</strain>
    </source>
</reference>
<dbReference type="InterPro" id="IPR000760">
    <property type="entry name" value="Inositol_monophosphatase-like"/>
</dbReference>
<evidence type="ECO:0000256" key="8">
    <source>
        <dbReference type="RuleBase" id="RU364068"/>
    </source>
</evidence>
<dbReference type="FunFam" id="3.30.540.10:FF:000004">
    <property type="entry name" value="Inositol-1-monophosphatase"/>
    <property type="match status" value="1"/>
</dbReference>
<dbReference type="GO" id="GO:0007165">
    <property type="term" value="P:signal transduction"/>
    <property type="evidence" value="ECO:0007669"/>
    <property type="project" value="TreeGrafter"/>
</dbReference>
<comment type="caution">
    <text evidence="10">The sequence shown here is derived from an EMBL/GenBank/DDBJ whole genome shotgun (WGS) entry which is preliminary data.</text>
</comment>
<comment type="cofactor">
    <cofactor evidence="2 7 8">
        <name>Mg(2+)</name>
        <dbReference type="ChEBI" id="CHEBI:18420"/>
    </cofactor>
</comment>